<name>A0AAJ5X3S0_9CAUL</name>
<reference evidence="2" key="1">
    <citation type="submission" date="2023-03" db="EMBL/GenBank/DDBJ databases">
        <title>Andean soil-derived lignocellulolytic bacterial consortium as a source of novel taxa and putative plastic-active enzymes.</title>
        <authorList>
            <person name="Diaz-Garcia L."/>
            <person name="Chuvochina M."/>
            <person name="Feuerriegel G."/>
            <person name="Bunk B."/>
            <person name="Sproer C."/>
            <person name="Streit W.R."/>
            <person name="Rodriguez L.M."/>
            <person name="Overmann J."/>
            <person name="Jimenez D.J."/>
        </authorList>
    </citation>
    <scope>NUCLEOTIDE SEQUENCE</scope>
    <source>
        <strain evidence="2">MAG 833</strain>
    </source>
</reference>
<organism evidence="2 3">
    <name type="scientific">Candidatus Brevundimonas colombiensis</name>
    <dbReference type="NCBI Taxonomy" id="3121376"/>
    <lineage>
        <taxon>Bacteria</taxon>
        <taxon>Pseudomonadati</taxon>
        <taxon>Pseudomonadota</taxon>
        <taxon>Alphaproteobacteria</taxon>
        <taxon>Caulobacterales</taxon>
        <taxon>Caulobacteraceae</taxon>
        <taxon>Brevundimonas</taxon>
    </lineage>
</organism>
<keyword evidence="1" id="KW-0732">Signal</keyword>
<dbReference type="AlphaFoldDB" id="A0AAJ5X3S0"/>
<dbReference type="Proteomes" id="UP001213664">
    <property type="component" value="Chromosome"/>
</dbReference>
<accession>A0AAJ5X3S0</accession>
<feature type="chain" id="PRO_5042574461" description="Peptidase S1" evidence="1">
    <location>
        <begin position="22"/>
        <end position="296"/>
    </location>
</feature>
<gene>
    <name evidence="2" type="ORF">P0Y50_07505</name>
</gene>
<sequence length="296" mass="31050">MKSIAFVAAASVLLAPGVSLAQKSAAKPDFTLQPNYGSVRLEAGFTPDPWTKSIRAGGSIPASAAKSDCEGKVSAAPDLQLNYTAGDLDLTISAVASEDTTLLINTPSGRWYCDDDGGGEYNPLVTISDPESGRYDIWLGTYNDNMVQSTLQISELGGSDSTSGAAPDINLEPNYGTVNLRGGFTPDPWTKSILAGGSVPASAAKSGCSGSVSAAPDLQIFFEPGEGDLTLRVRASEDTTLLVNTPNGRFYCDDDSAGQLDPKVTITNPQAGRYDIWVGTYNDNMVQSTLEVSELD</sequence>
<evidence type="ECO:0000313" key="2">
    <source>
        <dbReference type="EMBL" id="WEK41444.1"/>
    </source>
</evidence>
<evidence type="ECO:0008006" key="4">
    <source>
        <dbReference type="Google" id="ProtNLM"/>
    </source>
</evidence>
<proteinExistence type="predicted"/>
<evidence type="ECO:0000313" key="3">
    <source>
        <dbReference type="Proteomes" id="UP001213664"/>
    </source>
</evidence>
<dbReference type="EMBL" id="CP119326">
    <property type="protein sequence ID" value="WEK41444.1"/>
    <property type="molecule type" value="Genomic_DNA"/>
</dbReference>
<protein>
    <recommendedName>
        <fullName evidence="4">Peptidase S1</fullName>
    </recommendedName>
</protein>
<feature type="signal peptide" evidence="1">
    <location>
        <begin position="1"/>
        <end position="21"/>
    </location>
</feature>
<evidence type="ECO:0000256" key="1">
    <source>
        <dbReference type="SAM" id="SignalP"/>
    </source>
</evidence>